<accession>E6PZP9</accession>
<dbReference type="InterPro" id="IPR017802">
    <property type="entry name" value="VWFA-rel_acidobac-type"/>
</dbReference>
<proteinExistence type="predicted"/>
<organism evidence="1">
    <name type="scientific">mine drainage metagenome</name>
    <dbReference type="NCBI Taxonomy" id="410659"/>
    <lineage>
        <taxon>unclassified sequences</taxon>
        <taxon>metagenomes</taxon>
        <taxon>ecological metagenomes</taxon>
    </lineage>
</organism>
<sequence length="339" mass="38097">MPTPIQNLPVRPLQKRQPEQLKAHILLDVQIADKAGAPIQGLAPFDFTLLDNGVPQKLLGIQHAGISFASPHPPAELIILLDAVNCTFESMQLERQNVVNYLRRNGGRLNQPTTIVLLTDTELKIQPRPSMDGNALANAIEKSRNPVHTFHYAAGYAGELDREEWSLRNLSKLAIYETARPGRKLVLWISHGWPPLDQSDNYLSDFYLKGIFRNVVQLNNELLAARITLDAIDPRGPVSGVNHFYYLDYVKPLVSYTQARSPDLMLEVFATHTGGRVLDISTDILSEIDMCLSDLNSWYTLLYNAPPAIRQNQFHGITVRVNRPDAHTRTVSGYYSQPK</sequence>
<protein>
    <recommendedName>
        <fullName evidence="2">VWFA domain-containing protein</fullName>
    </recommendedName>
</protein>
<dbReference type="EMBL" id="CABN01000132">
    <property type="protein sequence ID" value="CBI00408.1"/>
    <property type="molecule type" value="Genomic_DNA"/>
</dbReference>
<name>E6PZP9_9ZZZZ</name>
<gene>
    <name evidence="1" type="ORF">CARN3_1433</name>
</gene>
<comment type="caution">
    <text evidence="1">The sequence shown here is derived from an EMBL/GenBank/DDBJ whole genome shotgun (WGS) entry which is preliminary data.</text>
</comment>
<reference evidence="1" key="1">
    <citation type="submission" date="2009-10" db="EMBL/GenBank/DDBJ databases">
        <title>Diversity of trophic interactions inside an arsenic-rich microbial ecosystem.</title>
        <authorList>
            <person name="Bertin P.N."/>
            <person name="Heinrich-Salmeron A."/>
            <person name="Pelletier E."/>
            <person name="Goulhen-Chollet F."/>
            <person name="Arsene-Ploetze F."/>
            <person name="Gallien S."/>
            <person name="Calteau A."/>
            <person name="Vallenet D."/>
            <person name="Casiot C."/>
            <person name="Chane-Woon-Ming B."/>
            <person name="Giloteaux L."/>
            <person name="Barakat M."/>
            <person name="Bonnefoy V."/>
            <person name="Bruneel O."/>
            <person name="Chandler M."/>
            <person name="Cleiss J."/>
            <person name="Duran R."/>
            <person name="Elbaz-Poulichet F."/>
            <person name="Fonknechten N."/>
            <person name="Lauga B."/>
            <person name="Mornico D."/>
            <person name="Ortet P."/>
            <person name="Schaeffer C."/>
            <person name="Siguier P."/>
            <person name="Alexander Thil Smith A."/>
            <person name="Van Dorsselaer A."/>
            <person name="Weissenbach J."/>
            <person name="Medigue C."/>
            <person name="Le Paslier D."/>
        </authorList>
    </citation>
    <scope>NUCLEOTIDE SEQUENCE</scope>
</reference>
<dbReference type="NCBIfam" id="TIGR03436">
    <property type="entry name" value="acidobact_VWFA"/>
    <property type="match status" value="1"/>
</dbReference>
<evidence type="ECO:0000313" key="1">
    <source>
        <dbReference type="EMBL" id="CBI00408.1"/>
    </source>
</evidence>
<evidence type="ECO:0008006" key="2">
    <source>
        <dbReference type="Google" id="ProtNLM"/>
    </source>
</evidence>
<dbReference type="AlphaFoldDB" id="E6PZP9"/>